<proteinExistence type="inferred from homology"/>
<dbReference type="SUPFAM" id="SSF53756">
    <property type="entry name" value="UDP-Glycosyltransferase/glycogen phosphorylase"/>
    <property type="match status" value="1"/>
</dbReference>
<dbReference type="Gene3D" id="3.40.50.2000">
    <property type="entry name" value="Glycogen Phosphorylase B"/>
    <property type="match status" value="2"/>
</dbReference>
<keyword evidence="4 10" id="KW-0808">Transferase</keyword>
<comment type="catalytic activity">
    <reaction evidence="10">
        <text>di-trans,octa-cis-undecaprenyl diphospho-N-acetyl-alpha-D-muramoyl-L-alanyl-D-glutamyl-meso-2,6-diaminopimeloyl-D-alanyl-D-alanine + UDP-N-acetyl-alpha-D-glucosamine = di-trans,octa-cis-undecaprenyl diphospho-[N-acetyl-alpha-D-glucosaminyl-(1-&gt;4)]-N-acetyl-alpha-D-muramoyl-L-alanyl-D-glutamyl-meso-2,6-diaminopimeloyl-D-alanyl-D-alanine + UDP + H(+)</text>
        <dbReference type="Rhea" id="RHEA:31227"/>
        <dbReference type="ChEBI" id="CHEBI:15378"/>
        <dbReference type="ChEBI" id="CHEBI:57705"/>
        <dbReference type="ChEBI" id="CHEBI:58223"/>
        <dbReference type="ChEBI" id="CHEBI:61387"/>
        <dbReference type="ChEBI" id="CHEBI:61388"/>
        <dbReference type="EC" id="2.4.1.227"/>
    </reaction>
</comment>
<evidence type="ECO:0000313" key="13">
    <source>
        <dbReference type="EMBL" id="HGI30463.1"/>
    </source>
</evidence>
<keyword evidence="2 10" id="KW-0132">Cell division</keyword>
<evidence type="ECO:0000256" key="7">
    <source>
        <dbReference type="ARBA" id="ARBA00023136"/>
    </source>
</evidence>
<comment type="pathway">
    <text evidence="10">Cell wall biogenesis; peptidoglycan biosynthesis.</text>
</comment>
<sequence>MRVFIAAGGTGGHVFPSLCVAKKLRELGNHKVFFLGTRRGLEARVIASCGFPVLYVSARGWDRRIGLHILRMLGENFLGFCAMGWYFLRYRPQAFFAMGSYLSLLGGLWAKILRVPIYLHEQNVYPGLANRVVARWARKVFLSFEETKEYLRTQGRVEVTGNPLREEVMAWEGRREDACALLGLSRSRRTLLVVGGSRGSSFLNRVFLEALDFLPREMIQVVHITGAEDFAPIAEYAKKQPFPYRVFPFLDAMGMAYAAADVALCRAGANTVTELFFFGIPSILVPYREATENHQWYNAQWLVKQGLAVVFSEEELRVPLLAQEFVRLLDRPSVFPKNESCRTQFRKSATCIARGILDLPEEERC</sequence>
<keyword evidence="1 10" id="KW-1003">Cell membrane</keyword>
<comment type="caution">
    <text evidence="13">The sequence shown here is derived from an EMBL/GenBank/DDBJ whole genome shotgun (WGS) entry which is preliminary data.</text>
</comment>
<comment type="function">
    <text evidence="10">Cell wall formation. Catalyzes the transfer of a GlcNAc subunit on undecaprenyl-pyrophosphoryl-MurNAc-pentapeptide (lipid intermediate I) to form undecaprenyl-pyrophosphoryl-MurNAc-(pentapeptide)GlcNAc (lipid intermediate II).</text>
</comment>
<dbReference type="InterPro" id="IPR006009">
    <property type="entry name" value="GlcNAc_MurG"/>
</dbReference>
<keyword evidence="3 10" id="KW-0328">Glycosyltransferase</keyword>
<feature type="binding site" evidence="10">
    <location>
        <position position="197"/>
    </location>
    <ligand>
        <name>UDP-N-acetyl-alpha-D-glucosamine</name>
        <dbReference type="ChEBI" id="CHEBI:57705"/>
    </ligand>
</feature>
<keyword evidence="8 10" id="KW-0131">Cell cycle</keyword>
<dbReference type="GO" id="GO:0071555">
    <property type="term" value="P:cell wall organization"/>
    <property type="evidence" value="ECO:0007669"/>
    <property type="project" value="UniProtKB-KW"/>
</dbReference>
<dbReference type="InterPro" id="IPR004276">
    <property type="entry name" value="GlycoTrans_28_N"/>
</dbReference>
<dbReference type="GO" id="GO:0051301">
    <property type="term" value="P:cell division"/>
    <property type="evidence" value="ECO:0007669"/>
    <property type="project" value="UniProtKB-KW"/>
</dbReference>
<dbReference type="GO" id="GO:0050511">
    <property type="term" value="F:undecaprenyldiphospho-muramoylpentapeptide beta-N-acetylglucosaminyltransferase activity"/>
    <property type="evidence" value="ECO:0007669"/>
    <property type="project" value="UniProtKB-UniRule"/>
</dbReference>
<dbReference type="EMBL" id="DTFV01000057">
    <property type="protein sequence ID" value="HGI30463.1"/>
    <property type="molecule type" value="Genomic_DNA"/>
</dbReference>
<evidence type="ECO:0000256" key="6">
    <source>
        <dbReference type="ARBA" id="ARBA00022984"/>
    </source>
</evidence>
<feature type="binding site" evidence="10">
    <location>
        <position position="123"/>
    </location>
    <ligand>
        <name>UDP-N-acetyl-alpha-D-glucosamine</name>
        <dbReference type="ChEBI" id="CHEBI:57705"/>
    </ligand>
</feature>
<protein>
    <recommendedName>
        <fullName evidence="10">UDP-N-acetylglucosamine--N-acetylmuramyl-(pentapeptide) pyrophosphoryl-undecaprenol N-acetylglucosamine transferase</fullName>
        <ecNumber evidence="10">2.4.1.227</ecNumber>
    </recommendedName>
    <alternativeName>
        <fullName evidence="10">Undecaprenyl-PP-MurNAc-pentapeptide-UDPGlcNAc GlcNAc transferase</fullName>
    </alternativeName>
</protein>
<keyword evidence="9 10" id="KW-0961">Cell wall biogenesis/degradation</keyword>
<feature type="binding site" evidence="10">
    <location>
        <position position="295"/>
    </location>
    <ligand>
        <name>UDP-N-acetyl-alpha-D-glucosamine</name>
        <dbReference type="ChEBI" id="CHEBI:57705"/>
    </ligand>
</feature>
<evidence type="ECO:0000256" key="8">
    <source>
        <dbReference type="ARBA" id="ARBA00023306"/>
    </source>
</evidence>
<dbReference type="HAMAP" id="MF_00033">
    <property type="entry name" value="MurG"/>
    <property type="match status" value="1"/>
</dbReference>
<dbReference type="EC" id="2.4.1.227" evidence="10"/>
<dbReference type="GO" id="GO:0009252">
    <property type="term" value="P:peptidoglycan biosynthetic process"/>
    <property type="evidence" value="ECO:0007669"/>
    <property type="project" value="UniProtKB-UniRule"/>
</dbReference>
<keyword evidence="6 10" id="KW-0573">Peptidoglycan synthesis</keyword>
<comment type="caution">
    <text evidence="10">Lacks conserved residue(s) required for the propagation of feature annotation.</text>
</comment>
<comment type="similarity">
    <text evidence="10">Belongs to the glycosyltransferase 28 family. MurG subfamily.</text>
</comment>
<feature type="binding site" evidence="10">
    <location>
        <position position="165"/>
    </location>
    <ligand>
        <name>UDP-N-acetyl-alpha-D-glucosamine</name>
        <dbReference type="ChEBI" id="CHEBI:57705"/>
    </ligand>
</feature>
<evidence type="ECO:0000256" key="10">
    <source>
        <dbReference type="HAMAP-Rule" id="MF_00033"/>
    </source>
</evidence>
<dbReference type="GO" id="GO:0005975">
    <property type="term" value="P:carbohydrate metabolic process"/>
    <property type="evidence" value="ECO:0007669"/>
    <property type="project" value="InterPro"/>
</dbReference>
<evidence type="ECO:0000259" key="12">
    <source>
        <dbReference type="Pfam" id="PF04101"/>
    </source>
</evidence>
<accession>A0A7V4DDL0</accession>
<feature type="binding site" evidence="10">
    <location>
        <begin position="10"/>
        <end position="12"/>
    </location>
    <ligand>
        <name>UDP-N-acetyl-alpha-D-glucosamine</name>
        <dbReference type="ChEBI" id="CHEBI:57705"/>
    </ligand>
</feature>
<evidence type="ECO:0000256" key="9">
    <source>
        <dbReference type="ARBA" id="ARBA00023316"/>
    </source>
</evidence>
<keyword evidence="7 10" id="KW-0472">Membrane</keyword>
<keyword evidence="5 10" id="KW-0133">Cell shape</keyword>
<dbReference type="PANTHER" id="PTHR21015:SF22">
    <property type="entry name" value="GLYCOSYLTRANSFERASE"/>
    <property type="match status" value="1"/>
</dbReference>
<evidence type="ECO:0000256" key="5">
    <source>
        <dbReference type="ARBA" id="ARBA00022960"/>
    </source>
</evidence>
<evidence type="ECO:0000256" key="2">
    <source>
        <dbReference type="ARBA" id="ARBA00022618"/>
    </source>
</evidence>
<dbReference type="AlphaFoldDB" id="A0A7V4DDL0"/>
<feature type="domain" description="Glycosyltransferase family 28 N-terminal" evidence="11">
    <location>
        <begin position="3"/>
        <end position="141"/>
    </location>
</feature>
<dbReference type="InterPro" id="IPR007235">
    <property type="entry name" value="Glyco_trans_28_C"/>
</dbReference>
<comment type="subcellular location">
    <subcellularLocation>
        <location evidence="10">Cell membrane</location>
        <topology evidence="10">Peripheral membrane protein</topology>
        <orientation evidence="10">Cytoplasmic side</orientation>
    </subcellularLocation>
</comment>
<evidence type="ECO:0000256" key="4">
    <source>
        <dbReference type="ARBA" id="ARBA00022679"/>
    </source>
</evidence>
<dbReference type="PANTHER" id="PTHR21015">
    <property type="entry name" value="UDP-N-ACETYLGLUCOSAMINE--N-ACETYLMURAMYL-(PENTAPEPTIDE) PYROPHOSPHORYL-UNDECAPRENOL N-ACETYLGLUCOSAMINE TRANSFERASE 1"/>
    <property type="match status" value="1"/>
</dbReference>
<feature type="domain" description="Glycosyl transferase family 28 C-terminal" evidence="12">
    <location>
        <begin position="190"/>
        <end position="337"/>
    </location>
</feature>
<organism evidence="13">
    <name type="scientific">Candidatus Caldatribacterium californiense</name>
    <dbReference type="NCBI Taxonomy" id="1454726"/>
    <lineage>
        <taxon>Bacteria</taxon>
        <taxon>Pseudomonadati</taxon>
        <taxon>Atribacterota</taxon>
        <taxon>Atribacteria</taxon>
        <taxon>Atribacterales</taxon>
        <taxon>Candidatus Caldatribacteriaceae</taxon>
        <taxon>Candidatus Caldatribacterium</taxon>
    </lineage>
</organism>
<dbReference type="GO" id="GO:0005886">
    <property type="term" value="C:plasma membrane"/>
    <property type="evidence" value="ECO:0007669"/>
    <property type="project" value="UniProtKB-SubCell"/>
</dbReference>
<dbReference type="NCBIfam" id="TIGR01133">
    <property type="entry name" value="murG"/>
    <property type="match status" value="1"/>
</dbReference>
<evidence type="ECO:0000256" key="1">
    <source>
        <dbReference type="ARBA" id="ARBA00022475"/>
    </source>
</evidence>
<dbReference type="GO" id="GO:0008360">
    <property type="term" value="P:regulation of cell shape"/>
    <property type="evidence" value="ECO:0007669"/>
    <property type="project" value="UniProtKB-KW"/>
</dbReference>
<dbReference type="UniPathway" id="UPA00219"/>
<name>A0A7V4DDL0_9BACT</name>
<dbReference type="Pfam" id="PF03033">
    <property type="entry name" value="Glyco_transf_28"/>
    <property type="match status" value="1"/>
</dbReference>
<reference evidence="13" key="1">
    <citation type="journal article" date="2020" name="mSystems">
        <title>Genome- and Community-Level Interaction Insights into Carbon Utilization and Element Cycling Functions of Hydrothermarchaeota in Hydrothermal Sediment.</title>
        <authorList>
            <person name="Zhou Z."/>
            <person name="Liu Y."/>
            <person name="Xu W."/>
            <person name="Pan J."/>
            <person name="Luo Z.H."/>
            <person name="Li M."/>
        </authorList>
    </citation>
    <scope>NUCLEOTIDE SEQUENCE [LARGE SCALE GENOMIC DNA]</scope>
    <source>
        <strain evidence="13">SpSt-747</strain>
    </source>
</reference>
<gene>
    <name evidence="10 13" type="primary">murG</name>
    <name evidence="13" type="ORF">ENV30_04035</name>
</gene>
<dbReference type="CDD" id="cd03785">
    <property type="entry name" value="GT28_MurG"/>
    <property type="match status" value="1"/>
</dbReference>
<evidence type="ECO:0000259" key="11">
    <source>
        <dbReference type="Pfam" id="PF03033"/>
    </source>
</evidence>
<dbReference type="Pfam" id="PF04101">
    <property type="entry name" value="Glyco_tran_28_C"/>
    <property type="match status" value="1"/>
</dbReference>
<evidence type="ECO:0000256" key="3">
    <source>
        <dbReference type="ARBA" id="ARBA00022676"/>
    </source>
</evidence>